<dbReference type="AlphaFoldDB" id="N6YU79"/>
<dbReference type="Proteomes" id="UP000013232">
    <property type="component" value="Unassembled WGS sequence"/>
</dbReference>
<organism evidence="3 4">
    <name type="scientific">Thauera linaloolentis (strain DSM 12138 / JCM 21573 / CCUG 41526 / CIP 105981 / IAM 15112 / NBRC 102519 / 47Lol)</name>
    <dbReference type="NCBI Taxonomy" id="1123367"/>
    <lineage>
        <taxon>Bacteria</taxon>
        <taxon>Pseudomonadati</taxon>
        <taxon>Pseudomonadota</taxon>
        <taxon>Betaproteobacteria</taxon>
        <taxon>Rhodocyclales</taxon>
        <taxon>Zoogloeaceae</taxon>
        <taxon>Thauera</taxon>
    </lineage>
</organism>
<sequence>MKRLIGLMAATFFSLSANAALVKINFDGEYYKLGDTPNAFHQSISGIKGYAIYESDTPGTVFGVTDTKNYRGALRGFGFEIYGDAGTVFSGEKTVADGARGFGYVQIRNLPGIDSFGLADIDLTPDEVVGGPDSLVRAGFTFRIAAKDAKAIDNSDLPGVFDPTIFNGQRNISLFLQRSPAVPGEIVSFNFNFWNLEDVTVEAVTQNVPEPGSLALLGMALAGVVATRRKPRLGAR</sequence>
<reference evidence="3 4" key="1">
    <citation type="submission" date="2012-09" db="EMBL/GenBank/DDBJ databases">
        <title>Draft Genome Sequences of 6 Strains from Genus Thauera.</title>
        <authorList>
            <person name="Liu B."/>
            <person name="Shapleigh J.P."/>
            <person name="Frostegard A.H."/>
        </authorList>
    </citation>
    <scope>NUCLEOTIDE SEQUENCE [LARGE SCALE GENOMIC DNA]</scope>
    <source>
        <strain evidence="4">47Lol / DSM 12138</strain>
    </source>
</reference>
<evidence type="ECO:0000259" key="2">
    <source>
        <dbReference type="Pfam" id="PF07589"/>
    </source>
</evidence>
<dbReference type="RefSeq" id="WP_004349014.1">
    <property type="nucleotide sequence ID" value="NZ_AMXE01000158.1"/>
</dbReference>
<gene>
    <name evidence="3" type="ORF">C666_18765</name>
</gene>
<dbReference type="OrthoDB" id="9857894at2"/>
<protein>
    <recommendedName>
        <fullName evidence="2">Ice-binding protein C-terminal domain-containing protein</fullName>
    </recommendedName>
</protein>
<feature type="signal peptide" evidence="1">
    <location>
        <begin position="1"/>
        <end position="19"/>
    </location>
</feature>
<dbReference type="InterPro" id="IPR013424">
    <property type="entry name" value="Ice-binding_C"/>
</dbReference>
<evidence type="ECO:0000313" key="3">
    <source>
        <dbReference type="EMBL" id="ENO83524.1"/>
    </source>
</evidence>
<keyword evidence="4" id="KW-1185">Reference proteome</keyword>
<feature type="chain" id="PRO_5004128340" description="Ice-binding protein C-terminal domain-containing protein" evidence="1">
    <location>
        <begin position="20"/>
        <end position="236"/>
    </location>
</feature>
<evidence type="ECO:0000313" key="4">
    <source>
        <dbReference type="Proteomes" id="UP000013232"/>
    </source>
</evidence>
<comment type="caution">
    <text evidence="3">The sequence shown here is derived from an EMBL/GenBank/DDBJ whole genome shotgun (WGS) entry which is preliminary data.</text>
</comment>
<evidence type="ECO:0000256" key="1">
    <source>
        <dbReference type="SAM" id="SignalP"/>
    </source>
</evidence>
<dbReference type="NCBIfam" id="TIGR02595">
    <property type="entry name" value="PEP_CTERM"/>
    <property type="match status" value="1"/>
</dbReference>
<dbReference type="STRING" id="1123367.GCA_000621305_00525"/>
<proteinExistence type="predicted"/>
<dbReference type="EMBL" id="AMXE01000158">
    <property type="protein sequence ID" value="ENO83524.1"/>
    <property type="molecule type" value="Genomic_DNA"/>
</dbReference>
<feature type="domain" description="Ice-binding protein C-terminal" evidence="2">
    <location>
        <begin position="208"/>
        <end position="230"/>
    </location>
</feature>
<accession>N6YU79</accession>
<dbReference type="Pfam" id="PF07589">
    <property type="entry name" value="PEP-CTERM"/>
    <property type="match status" value="1"/>
</dbReference>
<keyword evidence="1" id="KW-0732">Signal</keyword>
<name>N6YU79_THAL4</name>